<proteinExistence type="predicted"/>
<gene>
    <name evidence="1" type="ORF">DSM106972_070360</name>
</gene>
<name>A0A433V4L8_9CYAN</name>
<protein>
    <submittedName>
        <fullName evidence="1">Uncharacterized protein</fullName>
    </submittedName>
</protein>
<dbReference type="PANTHER" id="PTHR40274:SF3">
    <property type="entry name" value="VIRGINIAMYCIN B LYASE"/>
    <property type="match status" value="1"/>
</dbReference>
<dbReference type="RefSeq" id="WP_186538832.1">
    <property type="nucleotide sequence ID" value="NZ_RSCL01000021.1"/>
</dbReference>
<organism evidence="1 2">
    <name type="scientific">Dulcicalothrix desertica PCC 7102</name>
    <dbReference type="NCBI Taxonomy" id="232991"/>
    <lineage>
        <taxon>Bacteria</taxon>
        <taxon>Bacillati</taxon>
        <taxon>Cyanobacteriota</taxon>
        <taxon>Cyanophyceae</taxon>
        <taxon>Nostocales</taxon>
        <taxon>Calotrichaceae</taxon>
        <taxon>Dulcicalothrix</taxon>
    </lineage>
</organism>
<dbReference type="SUPFAM" id="SSF101898">
    <property type="entry name" value="NHL repeat"/>
    <property type="match status" value="1"/>
</dbReference>
<comment type="caution">
    <text evidence="1">The sequence shown here is derived from an EMBL/GenBank/DDBJ whole genome shotgun (WGS) entry which is preliminary data.</text>
</comment>
<reference evidence="1" key="1">
    <citation type="submission" date="2018-12" db="EMBL/GenBank/DDBJ databases">
        <authorList>
            <person name="Will S."/>
            <person name="Neumann-Schaal M."/>
            <person name="Henke P."/>
        </authorList>
    </citation>
    <scope>NUCLEOTIDE SEQUENCE</scope>
    <source>
        <strain evidence="1">PCC 7102</strain>
    </source>
</reference>
<evidence type="ECO:0000313" key="1">
    <source>
        <dbReference type="EMBL" id="RUT01030.1"/>
    </source>
</evidence>
<accession>A0A433V4L8</accession>
<dbReference type="PANTHER" id="PTHR40274">
    <property type="entry name" value="VIRGINIAMYCIN B LYASE"/>
    <property type="match status" value="1"/>
</dbReference>
<dbReference type="Gene3D" id="2.120.10.30">
    <property type="entry name" value="TolB, C-terminal domain"/>
    <property type="match status" value="1"/>
</dbReference>
<dbReference type="InterPro" id="IPR011042">
    <property type="entry name" value="6-blade_b-propeller_TolB-like"/>
</dbReference>
<dbReference type="AlphaFoldDB" id="A0A433V4L8"/>
<evidence type="ECO:0000313" key="2">
    <source>
        <dbReference type="Proteomes" id="UP000271624"/>
    </source>
</evidence>
<dbReference type="EMBL" id="RSCL01000021">
    <property type="protein sequence ID" value="RUT01030.1"/>
    <property type="molecule type" value="Genomic_DNA"/>
</dbReference>
<dbReference type="InterPro" id="IPR051344">
    <property type="entry name" value="Vgb"/>
</dbReference>
<keyword evidence="2" id="KW-1185">Reference proteome</keyword>
<dbReference type="Proteomes" id="UP000271624">
    <property type="component" value="Unassembled WGS sequence"/>
</dbReference>
<reference evidence="1" key="2">
    <citation type="journal article" date="2019" name="Genome Biol. Evol.">
        <title>Day and night: Metabolic profiles and evolutionary relationships of six axenic non-marine cyanobacteria.</title>
        <authorList>
            <person name="Will S.E."/>
            <person name="Henke P."/>
            <person name="Boedeker C."/>
            <person name="Huang S."/>
            <person name="Brinkmann H."/>
            <person name="Rohde M."/>
            <person name="Jarek M."/>
            <person name="Friedl T."/>
            <person name="Seufert S."/>
            <person name="Schumacher M."/>
            <person name="Overmann J."/>
            <person name="Neumann-Schaal M."/>
            <person name="Petersen J."/>
        </authorList>
    </citation>
    <scope>NUCLEOTIDE SEQUENCE [LARGE SCALE GENOMIC DNA]</scope>
    <source>
        <strain evidence="1">PCC 7102</strain>
    </source>
</reference>
<sequence length="371" mass="39179">MNSKILLQATLTATTLTLGIGLETANAALLIGNTRGDNVVLFDEESGNFLGEFITPGSGGLKAPDSLLFGPDGNFYVSSGDAKENSAILRYDGTTGKFIDTFASGGGLIRPYGKAFSPDGNLYVSSFLTDQILRYDGKTGAFIDVFVQGNGKAGGLNGPNGLLFDSDGNLYVTTQGSVAVDGKPDFSFGLPSQVLRFDVATKTSSVFVDQPAPSPDSFGFVSFLGLAFGAGDDLFVSDFANDIRRYDSKTGALIDTLSTNYTDSVPSSNFIGSLTLNNNNILYSVGFDNTANSRNLGAILRYDALLGKPLPSQGNSGSVFVPTNDKLLRPIGIIYTDRKVIPVPEPSLTLSLLALLSFCAIRILNKKTKSV</sequence>